<comment type="caution">
    <text evidence="2">The sequence shown here is derived from an EMBL/GenBank/DDBJ whole genome shotgun (WGS) entry which is preliminary data.</text>
</comment>
<keyword evidence="1" id="KW-0472">Membrane</keyword>
<sequence>MLLAAADAGVIKKYGSMASFLKKIIKQLIKVIAAIIIVFGGLIGFSDYLETSAKSKATQFCDSIAVGDKTDGILERAAGSDQRHTNWFVRKEEHIDWLAVTFIGVPPFSRHYCSIEARNGIVISKKVRFMD</sequence>
<evidence type="ECO:0000256" key="1">
    <source>
        <dbReference type="SAM" id="Phobius"/>
    </source>
</evidence>
<proteinExistence type="predicted"/>
<keyword evidence="1" id="KW-1133">Transmembrane helix</keyword>
<feature type="transmembrane region" description="Helical" evidence="1">
    <location>
        <begin position="28"/>
        <end position="49"/>
    </location>
</feature>
<keyword evidence="3" id="KW-1185">Reference proteome</keyword>
<accession>A0A0A6PBN7</accession>
<gene>
    <name evidence="2" type="ORF">PN36_20460</name>
</gene>
<evidence type="ECO:0000313" key="3">
    <source>
        <dbReference type="Proteomes" id="UP000030428"/>
    </source>
</evidence>
<reference evidence="2 3" key="1">
    <citation type="journal article" date="2016" name="Front. Microbiol.">
        <title>Single-Cell (Meta-)Genomics of a Dimorphic Candidatus Thiomargarita nelsonii Reveals Genomic Plasticity.</title>
        <authorList>
            <person name="Flood B.E."/>
            <person name="Fliss P."/>
            <person name="Jones D.S."/>
            <person name="Dick G.J."/>
            <person name="Jain S."/>
            <person name="Kaster A.K."/>
            <person name="Winkel M."/>
            <person name="Mussmann M."/>
            <person name="Bailey J."/>
        </authorList>
    </citation>
    <scope>NUCLEOTIDE SEQUENCE [LARGE SCALE GENOMIC DNA]</scope>
    <source>
        <strain evidence="2">Hydrate Ridge</strain>
    </source>
</reference>
<organism evidence="2 3">
    <name type="scientific">Candidatus Thiomargarita nelsonii</name>
    <dbReference type="NCBI Taxonomy" id="1003181"/>
    <lineage>
        <taxon>Bacteria</taxon>
        <taxon>Pseudomonadati</taxon>
        <taxon>Pseudomonadota</taxon>
        <taxon>Gammaproteobacteria</taxon>
        <taxon>Thiotrichales</taxon>
        <taxon>Thiotrichaceae</taxon>
        <taxon>Thiomargarita</taxon>
    </lineage>
</organism>
<evidence type="ECO:0000313" key="2">
    <source>
        <dbReference type="EMBL" id="KHD11345.1"/>
    </source>
</evidence>
<dbReference type="Proteomes" id="UP000030428">
    <property type="component" value="Unassembled WGS sequence"/>
</dbReference>
<keyword evidence="1" id="KW-0812">Transmembrane</keyword>
<protein>
    <submittedName>
        <fullName evidence="2">Uncharacterized protein</fullName>
    </submittedName>
</protein>
<dbReference type="AlphaFoldDB" id="A0A0A6PBN7"/>
<name>A0A0A6PBN7_9GAMM</name>
<dbReference type="EMBL" id="JSZA02000088">
    <property type="protein sequence ID" value="KHD11345.1"/>
    <property type="molecule type" value="Genomic_DNA"/>
</dbReference>